<evidence type="ECO:0000256" key="1">
    <source>
        <dbReference type="ARBA" id="ARBA00004141"/>
    </source>
</evidence>
<dbReference type="PANTHER" id="PTHR11157:SF28">
    <property type="entry name" value="ELONGATION OF VERY LONG CHAIN FATTY ACIDS PROTEIN"/>
    <property type="match status" value="1"/>
</dbReference>
<evidence type="ECO:0000256" key="10">
    <source>
        <dbReference type="RuleBase" id="RU361115"/>
    </source>
</evidence>
<evidence type="ECO:0000256" key="6">
    <source>
        <dbReference type="ARBA" id="ARBA00022989"/>
    </source>
</evidence>
<evidence type="ECO:0000256" key="3">
    <source>
        <dbReference type="ARBA" id="ARBA00022679"/>
    </source>
</evidence>
<dbReference type="GO" id="GO:0030148">
    <property type="term" value="P:sphingolipid biosynthetic process"/>
    <property type="evidence" value="ECO:0007669"/>
    <property type="project" value="TreeGrafter"/>
</dbReference>
<evidence type="ECO:0000256" key="9">
    <source>
        <dbReference type="ARBA" id="ARBA00023160"/>
    </source>
</evidence>
<evidence type="ECO:0000256" key="5">
    <source>
        <dbReference type="ARBA" id="ARBA00022832"/>
    </source>
</evidence>
<evidence type="ECO:0000256" key="8">
    <source>
        <dbReference type="ARBA" id="ARBA00023136"/>
    </source>
</evidence>
<keyword evidence="9 10" id="KW-0275">Fatty acid biosynthesis</keyword>
<dbReference type="PANTHER" id="PTHR11157">
    <property type="entry name" value="FATTY ACID ACYL TRANSFERASE-RELATED"/>
    <property type="match status" value="1"/>
</dbReference>
<dbReference type="InterPro" id="IPR002076">
    <property type="entry name" value="ELO_fam"/>
</dbReference>
<dbReference type="GO" id="GO:0042761">
    <property type="term" value="P:very long-chain fatty acid biosynthetic process"/>
    <property type="evidence" value="ECO:0007669"/>
    <property type="project" value="TreeGrafter"/>
</dbReference>
<feature type="transmembrane region" description="Helical" evidence="10">
    <location>
        <begin position="174"/>
        <end position="196"/>
    </location>
</feature>
<feature type="transmembrane region" description="Helical" evidence="10">
    <location>
        <begin position="256"/>
        <end position="276"/>
    </location>
</feature>
<evidence type="ECO:0000256" key="7">
    <source>
        <dbReference type="ARBA" id="ARBA00023098"/>
    </source>
</evidence>
<keyword evidence="4 10" id="KW-0812">Transmembrane</keyword>
<dbReference type="Pfam" id="PF01151">
    <property type="entry name" value="ELO"/>
    <property type="match status" value="1"/>
</dbReference>
<name>A0A7R9DAB5_TIMCR</name>
<keyword evidence="5 10" id="KW-0276">Fatty acid metabolism</keyword>
<dbReference type="GO" id="GO:0034625">
    <property type="term" value="P:fatty acid elongation, monounsaturated fatty acid"/>
    <property type="evidence" value="ECO:0007669"/>
    <property type="project" value="TreeGrafter"/>
</dbReference>
<keyword evidence="7 10" id="KW-0443">Lipid metabolism</keyword>
<feature type="transmembrane region" description="Helical" evidence="10">
    <location>
        <begin position="25"/>
        <end position="47"/>
    </location>
</feature>
<feature type="transmembrane region" description="Helical" evidence="10">
    <location>
        <begin position="217"/>
        <end position="244"/>
    </location>
</feature>
<evidence type="ECO:0000256" key="2">
    <source>
        <dbReference type="ARBA" id="ARBA00022516"/>
    </source>
</evidence>
<dbReference type="GO" id="GO:0034626">
    <property type="term" value="P:fatty acid elongation, polyunsaturated fatty acid"/>
    <property type="evidence" value="ECO:0007669"/>
    <property type="project" value="TreeGrafter"/>
</dbReference>
<evidence type="ECO:0000256" key="4">
    <source>
        <dbReference type="ARBA" id="ARBA00022692"/>
    </source>
</evidence>
<dbReference type="EC" id="2.3.1.199" evidence="10"/>
<dbReference type="EMBL" id="OC321939">
    <property type="protein sequence ID" value="CAD7410955.1"/>
    <property type="molecule type" value="Genomic_DNA"/>
</dbReference>
<keyword evidence="6 10" id="KW-1133">Transmembrane helix</keyword>
<feature type="transmembrane region" description="Helical" evidence="10">
    <location>
        <begin position="150"/>
        <end position="168"/>
    </location>
</feature>
<keyword evidence="8 10" id="KW-0472">Membrane</keyword>
<sequence length="290" mass="33908">MAAVIKESARVYQHVMNELADPRTAGWFLASSPWPMIAILVIYLYLVKKAGPRYMKDREAYELRKSMLVYNVIQILFSVYLVYEALMSGWWDDYSYRCQPIDFSDNPKAVRMARACWCYMICKVVELLDTVLLCYFVLRKKSNQISYLHLYHHTFMPVCSWIGVKFFAGGHGTLLGLINSFVHIIMYSYYLFAGLGPRFQKYLWWKKHLTTMQMVRFQYSLLGVDLVSTPGRSVQFAIVFVHSAQNIVFECNYPKVIVVLLCVNSIYFFSMFGSFYRRIYSKGSSTRKDS</sequence>
<protein>
    <recommendedName>
        <fullName evidence="10">Elongation of very long chain fatty acids protein</fullName>
        <ecNumber evidence="10">2.3.1.199</ecNumber>
    </recommendedName>
    <alternativeName>
        <fullName evidence="10">Very-long-chain 3-oxoacyl-CoA synthase</fullName>
    </alternativeName>
</protein>
<gene>
    <name evidence="11" type="ORF">TCEB3V08_LOCUS10725</name>
</gene>
<proteinExistence type="inferred from homology"/>
<dbReference type="GO" id="GO:0019367">
    <property type="term" value="P:fatty acid elongation, saturated fatty acid"/>
    <property type="evidence" value="ECO:0007669"/>
    <property type="project" value="TreeGrafter"/>
</dbReference>
<accession>A0A7R9DAB5</accession>
<comment type="catalytic activity">
    <reaction evidence="10">
        <text>a very-long-chain acyl-CoA + malonyl-CoA + H(+) = a very-long-chain 3-oxoacyl-CoA + CO2 + CoA</text>
        <dbReference type="Rhea" id="RHEA:32727"/>
        <dbReference type="ChEBI" id="CHEBI:15378"/>
        <dbReference type="ChEBI" id="CHEBI:16526"/>
        <dbReference type="ChEBI" id="CHEBI:57287"/>
        <dbReference type="ChEBI" id="CHEBI:57384"/>
        <dbReference type="ChEBI" id="CHEBI:90725"/>
        <dbReference type="ChEBI" id="CHEBI:90736"/>
        <dbReference type="EC" id="2.3.1.199"/>
    </reaction>
</comment>
<evidence type="ECO:0000313" key="11">
    <source>
        <dbReference type="EMBL" id="CAD7410955.1"/>
    </source>
</evidence>
<dbReference type="GO" id="GO:0009922">
    <property type="term" value="F:fatty acid elongase activity"/>
    <property type="evidence" value="ECO:0007669"/>
    <property type="project" value="UniProtKB-EC"/>
</dbReference>
<comment type="subcellular location">
    <subcellularLocation>
        <location evidence="1">Membrane</location>
        <topology evidence="1">Multi-pass membrane protein</topology>
    </subcellularLocation>
</comment>
<feature type="transmembrane region" description="Helical" evidence="10">
    <location>
        <begin position="68"/>
        <end position="91"/>
    </location>
</feature>
<keyword evidence="2 10" id="KW-0444">Lipid biosynthesis</keyword>
<reference evidence="11" key="1">
    <citation type="submission" date="2020-11" db="EMBL/GenBank/DDBJ databases">
        <authorList>
            <person name="Tran Van P."/>
        </authorList>
    </citation>
    <scope>NUCLEOTIDE SEQUENCE</scope>
</reference>
<comment type="similarity">
    <text evidence="10">Belongs to the ELO family.</text>
</comment>
<organism evidence="11">
    <name type="scientific">Timema cristinae</name>
    <name type="common">Walking stick</name>
    <dbReference type="NCBI Taxonomy" id="61476"/>
    <lineage>
        <taxon>Eukaryota</taxon>
        <taxon>Metazoa</taxon>
        <taxon>Ecdysozoa</taxon>
        <taxon>Arthropoda</taxon>
        <taxon>Hexapoda</taxon>
        <taxon>Insecta</taxon>
        <taxon>Pterygota</taxon>
        <taxon>Neoptera</taxon>
        <taxon>Polyneoptera</taxon>
        <taxon>Phasmatodea</taxon>
        <taxon>Timematodea</taxon>
        <taxon>Timematoidea</taxon>
        <taxon>Timematidae</taxon>
        <taxon>Timema</taxon>
    </lineage>
</organism>
<feature type="transmembrane region" description="Helical" evidence="10">
    <location>
        <begin position="111"/>
        <end position="138"/>
    </location>
</feature>
<dbReference type="GO" id="GO:0005789">
    <property type="term" value="C:endoplasmic reticulum membrane"/>
    <property type="evidence" value="ECO:0007669"/>
    <property type="project" value="TreeGrafter"/>
</dbReference>
<dbReference type="AlphaFoldDB" id="A0A7R9DAB5"/>
<keyword evidence="3 10" id="KW-0808">Transferase</keyword>